<comment type="caution">
    <text evidence="1">The sequence shown here is derived from an EMBL/GenBank/DDBJ whole genome shotgun (WGS) entry which is preliminary data.</text>
</comment>
<keyword evidence="2" id="KW-1185">Reference proteome</keyword>
<dbReference type="AlphaFoldDB" id="A0AAN9FIR1"/>
<dbReference type="Proteomes" id="UP001359559">
    <property type="component" value="Unassembled WGS sequence"/>
</dbReference>
<dbReference type="PANTHER" id="PTHR35101">
    <property type="entry name" value="OS02G0162600 PROTEIN"/>
    <property type="match status" value="1"/>
</dbReference>
<protein>
    <submittedName>
        <fullName evidence="1">Uncharacterized protein</fullName>
    </submittedName>
</protein>
<gene>
    <name evidence="1" type="ORF">RJT34_29399</name>
</gene>
<proteinExistence type="predicted"/>
<name>A0AAN9FIR1_CLITE</name>
<reference evidence="1 2" key="1">
    <citation type="submission" date="2024-01" db="EMBL/GenBank/DDBJ databases">
        <title>The genomes of 5 underutilized Papilionoideae crops provide insights into root nodulation and disease resistance.</title>
        <authorList>
            <person name="Yuan L."/>
        </authorList>
    </citation>
    <scope>NUCLEOTIDE SEQUENCE [LARGE SCALE GENOMIC DNA]</scope>
    <source>
        <strain evidence="1">LY-2023</strain>
        <tissue evidence="1">Leaf</tissue>
    </source>
</reference>
<organism evidence="1 2">
    <name type="scientific">Clitoria ternatea</name>
    <name type="common">Butterfly pea</name>
    <dbReference type="NCBI Taxonomy" id="43366"/>
    <lineage>
        <taxon>Eukaryota</taxon>
        <taxon>Viridiplantae</taxon>
        <taxon>Streptophyta</taxon>
        <taxon>Embryophyta</taxon>
        <taxon>Tracheophyta</taxon>
        <taxon>Spermatophyta</taxon>
        <taxon>Magnoliopsida</taxon>
        <taxon>eudicotyledons</taxon>
        <taxon>Gunneridae</taxon>
        <taxon>Pentapetalae</taxon>
        <taxon>rosids</taxon>
        <taxon>fabids</taxon>
        <taxon>Fabales</taxon>
        <taxon>Fabaceae</taxon>
        <taxon>Papilionoideae</taxon>
        <taxon>50 kb inversion clade</taxon>
        <taxon>NPAAA clade</taxon>
        <taxon>indigoferoid/millettioid clade</taxon>
        <taxon>Phaseoleae</taxon>
        <taxon>Clitoria</taxon>
    </lineage>
</organism>
<dbReference type="PANTHER" id="PTHR35101:SF14">
    <property type="entry name" value="SULFOTRANSFERASE"/>
    <property type="match status" value="1"/>
</dbReference>
<evidence type="ECO:0000313" key="2">
    <source>
        <dbReference type="Proteomes" id="UP001359559"/>
    </source>
</evidence>
<accession>A0AAN9FIR1</accession>
<dbReference type="EMBL" id="JAYKXN010000007">
    <property type="protein sequence ID" value="KAK7272658.1"/>
    <property type="molecule type" value="Genomic_DNA"/>
</dbReference>
<evidence type="ECO:0000313" key="1">
    <source>
        <dbReference type="EMBL" id="KAK7272658.1"/>
    </source>
</evidence>
<sequence length="109" mass="12292">MKLISSFSPSPIPTLLLSSLLYDHKSSTTLVLFISSSFHFSSMAKLQNARMITEVAPPRFISVTRYRLKKMLDTIVEEEQDFVGDKRFSSPTCCSSSMSLIERPVLVKN</sequence>